<feature type="binding site" evidence="4">
    <location>
        <position position="173"/>
    </location>
    <ligand>
        <name>FMN</name>
        <dbReference type="ChEBI" id="CHEBI:58210"/>
    </ligand>
</feature>
<protein>
    <submittedName>
        <fullName evidence="6">Pyridoxamine 5'-phosphate oxidase</fullName>
    </submittedName>
</protein>
<dbReference type="Gene3D" id="2.30.110.10">
    <property type="entry name" value="Electron Transport, Fmn-binding Protein, Chain A"/>
    <property type="match status" value="2"/>
</dbReference>
<keyword evidence="3" id="KW-0560">Oxidoreductase</keyword>
<dbReference type="PANTHER" id="PTHR10851:SF0">
    <property type="entry name" value="PYRIDOXINE-5'-PHOSPHATE OXIDASE"/>
    <property type="match status" value="1"/>
</dbReference>
<feature type="binding site" evidence="4">
    <location>
        <position position="103"/>
    </location>
    <ligand>
        <name>FMN</name>
        <dbReference type="ChEBI" id="CHEBI:58210"/>
    </ligand>
</feature>
<keyword evidence="1" id="KW-0285">Flavoprotein</keyword>
<dbReference type="PIRSF" id="PIRSF000190">
    <property type="entry name" value="Pyd_amn-ph_oxd"/>
    <property type="match status" value="1"/>
</dbReference>
<dbReference type="InterPro" id="IPR011576">
    <property type="entry name" value="Pyridox_Oxase_N"/>
</dbReference>
<evidence type="ECO:0000256" key="2">
    <source>
        <dbReference type="ARBA" id="ARBA00022643"/>
    </source>
</evidence>
<dbReference type="InterPro" id="IPR000659">
    <property type="entry name" value="Pyridox_Oxase"/>
</dbReference>
<dbReference type="SUPFAM" id="SSF50475">
    <property type="entry name" value="FMN-binding split barrel"/>
    <property type="match status" value="1"/>
</dbReference>
<evidence type="ECO:0000256" key="4">
    <source>
        <dbReference type="PIRSR" id="PIRSR000190-2"/>
    </source>
</evidence>
<dbReference type="InterPro" id="IPR012349">
    <property type="entry name" value="Split_barrel_FMN-bd"/>
</dbReference>
<dbReference type="AlphaFoldDB" id="A0A7K3LIF8"/>
<keyword evidence="7" id="KW-1185">Reference proteome</keyword>
<reference evidence="6 7" key="1">
    <citation type="submission" date="2020-01" db="EMBL/GenBank/DDBJ databases">
        <title>Investigation of new actinobacteria for the biodesulphurisation of diesel fuel.</title>
        <authorList>
            <person name="Athi Narayanan S.M."/>
        </authorList>
    </citation>
    <scope>NUCLEOTIDE SEQUENCE [LARGE SCALE GENOMIC DNA]</scope>
    <source>
        <strain evidence="6 7">213E</strain>
    </source>
</reference>
<dbReference type="Pfam" id="PF01243">
    <property type="entry name" value="PNPOx_N"/>
    <property type="match status" value="1"/>
</dbReference>
<keyword evidence="2 4" id="KW-0288">FMN</keyword>
<comment type="caution">
    <text evidence="6">The sequence shown here is derived from an EMBL/GenBank/DDBJ whole genome shotgun (WGS) entry which is preliminary data.</text>
</comment>
<dbReference type="PANTHER" id="PTHR10851">
    <property type="entry name" value="PYRIDOXINE-5-PHOSPHATE OXIDASE"/>
    <property type="match status" value="1"/>
</dbReference>
<dbReference type="GO" id="GO:0008615">
    <property type="term" value="P:pyridoxine biosynthetic process"/>
    <property type="evidence" value="ECO:0007669"/>
    <property type="project" value="InterPro"/>
</dbReference>
<proteinExistence type="predicted"/>
<comment type="cofactor">
    <cofactor evidence="4">
        <name>FMN</name>
        <dbReference type="ChEBI" id="CHEBI:58210"/>
    </cofactor>
    <text evidence="4">Binds 1 FMN per subunit.</text>
</comment>
<feature type="binding site" evidence="4">
    <location>
        <begin position="81"/>
        <end position="86"/>
    </location>
    <ligand>
        <name>FMN</name>
        <dbReference type="ChEBI" id="CHEBI:58210"/>
    </ligand>
</feature>
<evidence type="ECO:0000313" key="7">
    <source>
        <dbReference type="Proteomes" id="UP000466307"/>
    </source>
</evidence>
<dbReference type="Proteomes" id="UP000466307">
    <property type="component" value="Unassembled WGS sequence"/>
</dbReference>
<dbReference type="GO" id="GO:0004733">
    <property type="term" value="F:pyridoxamine phosphate oxidase activity"/>
    <property type="evidence" value="ECO:0007669"/>
    <property type="project" value="InterPro"/>
</dbReference>
<evidence type="ECO:0000256" key="3">
    <source>
        <dbReference type="ARBA" id="ARBA00023002"/>
    </source>
</evidence>
<dbReference type="EMBL" id="JAADZU010000001">
    <property type="protein sequence ID" value="NDK87990.1"/>
    <property type="molecule type" value="Genomic_DNA"/>
</dbReference>
<gene>
    <name evidence="6" type="ORF">GYA93_00105</name>
</gene>
<feature type="binding site" evidence="4">
    <location>
        <position position="183"/>
    </location>
    <ligand>
        <name>FMN</name>
        <dbReference type="ChEBI" id="CHEBI:58210"/>
    </ligand>
</feature>
<evidence type="ECO:0000313" key="6">
    <source>
        <dbReference type="EMBL" id="NDK87990.1"/>
    </source>
</evidence>
<accession>A0A7K3LIF8</accession>
<dbReference type="GO" id="GO:0010181">
    <property type="term" value="F:FMN binding"/>
    <property type="evidence" value="ECO:0007669"/>
    <property type="project" value="InterPro"/>
</dbReference>
<organism evidence="6 7">
    <name type="scientific">Gordonia desulfuricans</name>
    <dbReference type="NCBI Taxonomy" id="89051"/>
    <lineage>
        <taxon>Bacteria</taxon>
        <taxon>Bacillati</taxon>
        <taxon>Actinomycetota</taxon>
        <taxon>Actinomycetes</taxon>
        <taxon>Mycobacteriales</taxon>
        <taxon>Gordoniaceae</taxon>
        <taxon>Gordonia</taxon>
    </lineage>
</organism>
<evidence type="ECO:0000259" key="5">
    <source>
        <dbReference type="Pfam" id="PF01243"/>
    </source>
</evidence>
<evidence type="ECO:0000256" key="1">
    <source>
        <dbReference type="ARBA" id="ARBA00022630"/>
    </source>
</evidence>
<feature type="domain" description="Pyridoxamine 5'-phosphate oxidase N-terminal" evidence="5">
    <location>
        <begin position="56"/>
        <end position="173"/>
    </location>
</feature>
<sequence>MAAAGETGVTTDDTRPGDTRSLLRELPALAGVAPPLDLDAVPDHPVTLFLDWLDVAMRHAVPEPHAMTMSTVDATGLPDARVLVLKDVDARGWAFASTRTSAKGGQLAANTQAALTFWWQPIVRSVRVRGHVVEASRDESLADLAARSAAARADVDPDDWTLWRVVPSRVEFWQGSSDRRHLRIVFDRDGDDWRRQI</sequence>
<name>A0A7K3LIF8_9ACTN</name>